<sequence>MTETTDQTDAVKFSENSIGPWTTEWNRDSEETPVFAVVSAVAEASGADPLELPPLGRAIDPDALNELFTGRSESTVAEVTFQYAGYDVTVRGNGEVQARTTQDN</sequence>
<evidence type="ECO:0000256" key="1">
    <source>
        <dbReference type="SAM" id="MobiDB-lite"/>
    </source>
</evidence>
<dbReference type="AlphaFoldDB" id="A0AAP2Z3Z6"/>
<evidence type="ECO:0000313" key="3">
    <source>
        <dbReference type="EMBL" id="MCU4744792.1"/>
    </source>
</evidence>
<evidence type="ECO:0000259" key="2">
    <source>
        <dbReference type="Pfam" id="PF18545"/>
    </source>
</evidence>
<dbReference type="EMBL" id="JAOPKA010000048">
    <property type="protein sequence ID" value="MCU4744792.1"/>
    <property type="molecule type" value="Genomic_DNA"/>
</dbReference>
<organism evidence="3 4">
    <name type="scientific">Natronoglomus mannanivorans</name>
    <dbReference type="NCBI Taxonomy" id="2979990"/>
    <lineage>
        <taxon>Archaea</taxon>
        <taxon>Methanobacteriati</taxon>
        <taxon>Methanobacteriota</taxon>
        <taxon>Stenosarchaea group</taxon>
        <taxon>Halobacteria</taxon>
        <taxon>Halobacteriales</taxon>
        <taxon>Natrialbaceae</taxon>
        <taxon>Natronoglomus</taxon>
    </lineage>
</organism>
<feature type="domain" description="Halobacterial output" evidence="2">
    <location>
        <begin position="30"/>
        <end position="97"/>
    </location>
</feature>
<name>A0AAP2Z3Z6_9EURY</name>
<protein>
    <recommendedName>
        <fullName evidence="2">Halobacterial output domain-containing protein</fullName>
    </recommendedName>
</protein>
<dbReference type="InterPro" id="IPR040624">
    <property type="entry name" value="HalOD1"/>
</dbReference>
<feature type="region of interest" description="Disordered" evidence="1">
    <location>
        <begin position="1"/>
        <end position="25"/>
    </location>
</feature>
<comment type="caution">
    <text evidence="3">The sequence shown here is derived from an EMBL/GenBank/DDBJ whole genome shotgun (WGS) entry which is preliminary data.</text>
</comment>
<dbReference type="Proteomes" id="UP001321018">
    <property type="component" value="Unassembled WGS sequence"/>
</dbReference>
<dbReference type="RefSeq" id="WP_338006588.1">
    <property type="nucleotide sequence ID" value="NZ_JAOPKA010000048.1"/>
</dbReference>
<reference evidence="3" key="1">
    <citation type="submission" date="2022-09" db="EMBL/GenBank/DDBJ databases">
        <title>Enrichment on poylsaccharides allowed isolation of novel metabolic and taxonomic groups of Haloarchaea.</title>
        <authorList>
            <person name="Sorokin D.Y."/>
            <person name="Elcheninov A.G."/>
            <person name="Khizhniak T.V."/>
            <person name="Kolganova T.V."/>
            <person name="Kublanov I.V."/>
        </authorList>
    </citation>
    <scope>NUCLEOTIDE SEQUENCE</scope>
    <source>
        <strain evidence="3">AArc-xg1-1</strain>
    </source>
</reference>
<gene>
    <name evidence="3" type="ORF">OB960_25885</name>
</gene>
<dbReference type="Pfam" id="PF18545">
    <property type="entry name" value="HalOD1"/>
    <property type="match status" value="1"/>
</dbReference>
<feature type="compositionally biased region" description="Polar residues" evidence="1">
    <location>
        <begin position="1"/>
        <end position="24"/>
    </location>
</feature>
<proteinExistence type="predicted"/>
<accession>A0AAP2Z3Z6</accession>
<evidence type="ECO:0000313" key="4">
    <source>
        <dbReference type="Proteomes" id="UP001321018"/>
    </source>
</evidence>